<keyword evidence="3" id="KW-0813">Transport</keyword>
<keyword evidence="3" id="KW-0539">Nucleus</keyword>
<keyword evidence="3" id="KW-0653">Protein transport</keyword>
<reference evidence="6" key="2">
    <citation type="submission" date="2025-09" db="UniProtKB">
        <authorList>
            <consortium name="Ensembl"/>
        </authorList>
    </citation>
    <scope>IDENTIFICATION</scope>
</reference>
<sequence length="190" mass="20530">NASCLVQTDAVAFAPDKFLLNVPGIEGGQHIAVFLLGTIPFPEGMGGAVYLSYPHGGSRIATDVAWHLLGFLSNEKPSAIFKMVKEGVSLLFGPPAPGPSQAQIGLSVEPMAQLAQQMPVAGAAVSNLDSFTEFTQKMLENFFNYAASFAVTQAQMVPNPTEAYLPASVLQKWYETFQRRMAQNPTFWKS</sequence>
<comment type="function">
    <text evidence="3">Acts as a specific nuclear import carrier for HSP70 proteins following heat-shock stress: acts by mediating the nucleoporin-dependent translocation of ATP-bound HSP70 proteins into the nucleus. HSP70 proteins import is required to protect cells from heat shock damages. Does not translocate ADP-bound HSP70 proteins into the nucleus.</text>
</comment>
<dbReference type="GO" id="GO:0030544">
    <property type="term" value="F:Hsp70 protein binding"/>
    <property type="evidence" value="ECO:0007669"/>
    <property type="project" value="UniProtKB-UniRule"/>
</dbReference>
<evidence type="ECO:0000259" key="5">
    <source>
        <dbReference type="Pfam" id="PF21057"/>
    </source>
</evidence>
<dbReference type="GO" id="GO:0005829">
    <property type="term" value="C:cytosol"/>
    <property type="evidence" value="ECO:0007669"/>
    <property type="project" value="UniProtKB-SubCell"/>
</dbReference>
<evidence type="ECO:0000256" key="2">
    <source>
        <dbReference type="ARBA" id="ARBA00014362"/>
    </source>
</evidence>
<evidence type="ECO:0000256" key="3">
    <source>
        <dbReference type="RuleBase" id="RU369060"/>
    </source>
</evidence>
<keyword evidence="7" id="KW-1185">Reference proteome</keyword>
<dbReference type="GeneTree" id="ENSGT00390000004056"/>
<dbReference type="GO" id="GO:0005634">
    <property type="term" value="C:nucleus"/>
    <property type="evidence" value="ECO:0007669"/>
    <property type="project" value="UniProtKB-SubCell"/>
</dbReference>
<reference evidence="6" key="1">
    <citation type="submission" date="2025-08" db="UniProtKB">
        <authorList>
            <consortium name="Ensembl"/>
        </authorList>
    </citation>
    <scope>IDENTIFICATION</scope>
</reference>
<evidence type="ECO:0000256" key="1">
    <source>
        <dbReference type="ARBA" id="ARBA00006623"/>
    </source>
</evidence>
<dbReference type="Proteomes" id="UP000694388">
    <property type="component" value="Unplaced"/>
</dbReference>
<comment type="subcellular location">
    <subcellularLocation>
        <location evidence="3">Cytoplasm</location>
    </subcellularLocation>
    <subcellularLocation>
        <location evidence="3">Cytoplasm</location>
        <location evidence="3">Cytosol</location>
    </subcellularLocation>
    <subcellularLocation>
        <location evidence="3">Nucleus</location>
    </subcellularLocation>
</comment>
<dbReference type="AlphaFoldDB" id="A0A8C4QIX6"/>
<keyword evidence="3" id="KW-0963">Cytoplasm</keyword>
<dbReference type="Pfam" id="PF21057">
    <property type="entry name" value="Hikeshi-like_C"/>
    <property type="match status" value="1"/>
</dbReference>
<comment type="similarity">
    <text evidence="1 3">Belongs to the OPI10 family.</text>
</comment>
<accession>A0A8C4QIX6</accession>
<name>A0A8C4QIX6_EPTBU</name>
<dbReference type="GO" id="GO:0061608">
    <property type="term" value="F:nuclear import signal receptor activity"/>
    <property type="evidence" value="ECO:0007669"/>
    <property type="project" value="UniProtKB-UniRule"/>
</dbReference>
<dbReference type="InterPro" id="IPR008493">
    <property type="entry name" value="Hikeshi-like_N"/>
</dbReference>
<proteinExistence type="inferred from homology"/>
<evidence type="ECO:0000313" key="6">
    <source>
        <dbReference type="Ensembl" id="ENSEBUP00000016191.1"/>
    </source>
</evidence>
<dbReference type="GO" id="GO:0006606">
    <property type="term" value="P:protein import into nucleus"/>
    <property type="evidence" value="ECO:0007669"/>
    <property type="project" value="UniProtKB-UniRule"/>
</dbReference>
<evidence type="ECO:0000259" key="4">
    <source>
        <dbReference type="Pfam" id="PF05603"/>
    </source>
</evidence>
<dbReference type="InterPro" id="IPR048364">
    <property type="entry name" value="Hikeshi-like_C"/>
</dbReference>
<dbReference type="PANTHER" id="PTHR12925">
    <property type="entry name" value="HIKESHI FAMILY MEMBER"/>
    <property type="match status" value="1"/>
</dbReference>
<dbReference type="Pfam" id="PF05603">
    <property type="entry name" value="Hikeshi-like_N"/>
    <property type="match status" value="1"/>
</dbReference>
<evidence type="ECO:0000313" key="7">
    <source>
        <dbReference type="Proteomes" id="UP000694388"/>
    </source>
</evidence>
<comment type="subunit">
    <text evidence="3">Forms an asymmetric homodimer; required for binding and nuclear import of HSP70 proteins. Interacts with ATP-bound HSP70 proteins.</text>
</comment>
<dbReference type="GO" id="GO:0034605">
    <property type="term" value="P:cellular response to heat"/>
    <property type="evidence" value="ECO:0007669"/>
    <property type="project" value="UniProtKB-UniRule"/>
</dbReference>
<dbReference type="OMA" id="WWAKFER"/>
<dbReference type="InterPro" id="IPR031318">
    <property type="entry name" value="OPI10"/>
</dbReference>
<feature type="domain" description="Hikeshi-like N-terminal" evidence="4">
    <location>
        <begin position="3"/>
        <end position="122"/>
    </location>
</feature>
<dbReference type="PANTHER" id="PTHR12925:SF0">
    <property type="entry name" value="PROTEIN HIKESHI"/>
    <property type="match status" value="1"/>
</dbReference>
<protein>
    <recommendedName>
        <fullName evidence="2 3">Protein Hikeshi</fullName>
    </recommendedName>
</protein>
<feature type="domain" description="Hikeshi-like C-terminal" evidence="5">
    <location>
        <begin position="129"/>
        <end position="189"/>
    </location>
</feature>
<organism evidence="6 7">
    <name type="scientific">Eptatretus burgeri</name>
    <name type="common">Inshore hagfish</name>
    <dbReference type="NCBI Taxonomy" id="7764"/>
    <lineage>
        <taxon>Eukaryota</taxon>
        <taxon>Metazoa</taxon>
        <taxon>Chordata</taxon>
        <taxon>Craniata</taxon>
        <taxon>Vertebrata</taxon>
        <taxon>Cyclostomata</taxon>
        <taxon>Myxini</taxon>
        <taxon>Myxiniformes</taxon>
        <taxon>Myxinidae</taxon>
        <taxon>Eptatretinae</taxon>
        <taxon>Eptatretus</taxon>
    </lineage>
</organism>
<dbReference type="Ensembl" id="ENSEBUT00000016767.1">
    <property type="protein sequence ID" value="ENSEBUP00000016191.1"/>
    <property type="gene ID" value="ENSEBUG00000010170.1"/>
</dbReference>